<dbReference type="GO" id="GO:0016881">
    <property type="term" value="F:acid-amino acid ligase activity"/>
    <property type="evidence" value="ECO:0007669"/>
    <property type="project" value="TreeGrafter"/>
</dbReference>
<protein>
    <submittedName>
        <fullName evidence="1">DH200=94 genomic scaffold, scaffold_4932</fullName>
    </submittedName>
</protein>
<proteinExistence type="predicted"/>
<name>A0A068VLS4_COFCA</name>
<dbReference type="OrthoDB" id="1915431at2759"/>
<dbReference type="InParanoid" id="A0A068VLS4"/>
<gene>
    <name evidence="1" type="ORF">GSCOC_T00006497001</name>
</gene>
<dbReference type="PhylomeDB" id="A0A068VLS4"/>
<dbReference type="Gramene" id="CDP21569">
    <property type="protein sequence ID" value="CDP21569"/>
    <property type="gene ID" value="GSCOC_T00006497001"/>
</dbReference>
<dbReference type="Proteomes" id="UP000295252">
    <property type="component" value="Unassembled WGS sequence"/>
</dbReference>
<accession>A0A068VLS4</accession>
<evidence type="ECO:0000313" key="2">
    <source>
        <dbReference type="Proteomes" id="UP000295252"/>
    </source>
</evidence>
<dbReference type="AlphaFoldDB" id="A0A068VLS4"/>
<keyword evidence="2" id="KW-1185">Reference proteome</keyword>
<dbReference type="EMBL" id="HG744016">
    <property type="protein sequence ID" value="CDP21569.1"/>
    <property type="molecule type" value="Genomic_DNA"/>
</dbReference>
<dbReference type="OMA" id="HEITTCE"/>
<sequence>MRGWLTWPIGLKGLNHGVNLFLKTIMLPTFDPRDTEAGSRILEDITSNAGHIQEQVLEKILTKNASSDYLKGFLNGHSDKGLFKNKVPVVDYEDIKIYIDRIALDGEPSRILTNESITELLKSSGTSGGTQKWIPKTAEEGERRAFFSCLCDTVLNRYLQGLSDGKALLFVLINPDIHTPGGLVLRTTSESEIKNRKDRYPQFILCEDTNQSLYSQLLCGLVQRDAIASVGTYSPRVC</sequence>
<dbReference type="InterPro" id="IPR004993">
    <property type="entry name" value="GH3"/>
</dbReference>
<organism evidence="1 2">
    <name type="scientific">Coffea canephora</name>
    <name type="common">Robusta coffee</name>
    <dbReference type="NCBI Taxonomy" id="49390"/>
    <lineage>
        <taxon>Eukaryota</taxon>
        <taxon>Viridiplantae</taxon>
        <taxon>Streptophyta</taxon>
        <taxon>Embryophyta</taxon>
        <taxon>Tracheophyta</taxon>
        <taxon>Spermatophyta</taxon>
        <taxon>Magnoliopsida</taxon>
        <taxon>eudicotyledons</taxon>
        <taxon>Gunneridae</taxon>
        <taxon>Pentapetalae</taxon>
        <taxon>asterids</taxon>
        <taxon>lamiids</taxon>
        <taxon>Gentianales</taxon>
        <taxon>Rubiaceae</taxon>
        <taxon>Ixoroideae</taxon>
        <taxon>Gardenieae complex</taxon>
        <taxon>Bertiereae - Coffeeae clade</taxon>
        <taxon>Coffeeae</taxon>
        <taxon>Coffea</taxon>
    </lineage>
</organism>
<dbReference type="PANTHER" id="PTHR31901:SF33">
    <property type="entry name" value="INDOLE-3-ACETIC ACID-AMIDO SYNTHETASE GH3.17"/>
    <property type="match status" value="1"/>
</dbReference>
<evidence type="ECO:0000313" key="1">
    <source>
        <dbReference type="EMBL" id="CDP21569.1"/>
    </source>
</evidence>
<dbReference type="PANTHER" id="PTHR31901">
    <property type="entry name" value="GH3 DOMAIN-CONTAINING PROTEIN"/>
    <property type="match status" value="1"/>
</dbReference>
<dbReference type="Pfam" id="PF03321">
    <property type="entry name" value="GH3"/>
    <property type="match status" value="1"/>
</dbReference>
<reference evidence="2" key="1">
    <citation type="journal article" date="2014" name="Science">
        <title>The coffee genome provides insight into the convergent evolution of caffeine biosynthesis.</title>
        <authorList>
            <person name="Denoeud F."/>
            <person name="Carretero-Paulet L."/>
            <person name="Dereeper A."/>
            <person name="Droc G."/>
            <person name="Guyot R."/>
            <person name="Pietrella M."/>
            <person name="Zheng C."/>
            <person name="Alberti A."/>
            <person name="Anthony F."/>
            <person name="Aprea G."/>
            <person name="Aury J.M."/>
            <person name="Bento P."/>
            <person name="Bernard M."/>
            <person name="Bocs S."/>
            <person name="Campa C."/>
            <person name="Cenci A."/>
            <person name="Combes M.C."/>
            <person name="Crouzillat D."/>
            <person name="Da Silva C."/>
            <person name="Daddiego L."/>
            <person name="De Bellis F."/>
            <person name="Dussert S."/>
            <person name="Garsmeur O."/>
            <person name="Gayraud T."/>
            <person name="Guignon V."/>
            <person name="Jahn K."/>
            <person name="Jamilloux V."/>
            <person name="Joet T."/>
            <person name="Labadie K."/>
            <person name="Lan T."/>
            <person name="Leclercq J."/>
            <person name="Lepelley M."/>
            <person name="Leroy T."/>
            <person name="Li L.T."/>
            <person name="Librado P."/>
            <person name="Lopez L."/>
            <person name="Munoz A."/>
            <person name="Noel B."/>
            <person name="Pallavicini A."/>
            <person name="Perrotta G."/>
            <person name="Poncet V."/>
            <person name="Pot D."/>
            <person name="Priyono X."/>
            <person name="Rigoreau M."/>
            <person name="Rouard M."/>
            <person name="Rozas J."/>
            <person name="Tranchant-Dubreuil C."/>
            <person name="VanBuren R."/>
            <person name="Zhang Q."/>
            <person name="Andrade A.C."/>
            <person name="Argout X."/>
            <person name="Bertrand B."/>
            <person name="de Kochko A."/>
            <person name="Graziosi G."/>
            <person name="Henry R.J."/>
            <person name="Jayarama X."/>
            <person name="Ming R."/>
            <person name="Nagai C."/>
            <person name="Rounsley S."/>
            <person name="Sankoff D."/>
            <person name="Giuliano G."/>
            <person name="Albert V.A."/>
            <person name="Wincker P."/>
            <person name="Lashermes P."/>
        </authorList>
    </citation>
    <scope>NUCLEOTIDE SEQUENCE [LARGE SCALE GENOMIC DNA]</scope>
    <source>
        <strain evidence="2">cv. DH200-94</strain>
    </source>
</reference>
<dbReference type="GO" id="GO:0005737">
    <property type="term" value="C:cytoplasm"/>
    <property type="evidence" value="ECO:0007669"/>
    <property type="project" value="TreeGrafter"/>
</dbReference>